<evidence type="ECO:0000259" key="3">
    <source>
        <dbReference type="PROSITE" id="PS50801"/>
    </source>
</evidence>
<name>A0AAE3GX10_9CYAN</name>
<dbReference type="InterPro" id="IPR003658">
    <property type="entry name" value="Anti-sigma_ant"/>
</dbReference>
<evidence type="ECO:0000256" key="1">
    <source>
        <dbReference type="ARBA" id="ARBA00009013"/>
    </source>
</evidence>
<dbReference type="Proteomes" id="UP001204953">
    <property type="component" value="Unassembled WGS sequence"/>
</dbReference>
<keyword evidence="5" id="KW-1185">Reference proteome</keyword>
<dbReference type="EMBL" id="JAMZMM010000316">
    <property type="protein sequence ID" value="MCP2731343.1"/>
    <property type="molecule type" value="Genomic_DNA"/>
</dbReference>
<dbReference type="AlphaFoldDB" id="A0AAE3GX10"/>
<protein>
    <recommendedName>
        <fullName evidence="2">Anti-sigma factor antagonist</fullName>
    </recommendedName>
</protein>
<dbReference type="InterPro" id="IPR002645">
    <property type="entry name" value="STAS_dom"/>
</dbReference>
<dbReference type="PANTHER" id="PTHR33495">
    <property type="entry name" value="ANTI-SIGMA FACTOR ANTAGONIST TM_1081-RELATED-RELATED"/>
    <property type="match status" value="1"/>
</dbReference>
<dbReference type="PROSITE" id="PS50801">
    <property type="entry name" value="STAS"/>
    <property type="match status" value="1"/>
</dbReference>
<comment type="similarity">
    <text evidence="1 2">Belongs to the anti-sigma-factor antagonist family.</text>
</comment>
<accession>A0AAE3GX10</accession>
<feature type="domain" description="STAS" evidence="3">
    <location>
        <begin position="1"/>
        <end position="113"/>
    </location>
</feature>
<dbReference type="GO" id="GO:0043856">
    <property type="term" value="F:anti-sigma factor antagonist activity"/>
    <property type="evidence" value="ECO:0007669"/>
    <property type="project" value="InterPro"/>
</dbReference>
<sequence>MVVAIRDSELAIIQPSGQIDVSNSVEFKRQLTKAILSKQYSAVLVDMQRVESIDSEGLLALVAAFRQAQKRKLRFSLCCVAPSIRIVFELTQVDRVFEIFENRHTFAISLKPREKALQLTA</sequence>
<evidence type="ECO:0000313" key="5">
    <source>
        <dbReference type="Proteomes" id="UP001204953"/>
    </source>
</evidence>
<dbReference type="RefSeq" id="WP_254014084.1">
    <property type="nucleotide sequence ID" value="NZ_JAMZMM010000316.1"/>
</dbReference>
<dbReference type="NCBIfam" id="TIGR00377">
    <property type="entry name" value="ant_ant_sig"/>
    <property type="match status" value="1"/>
</dbReference>
<dbReference type="Gene3D" id="3.30.750.24">
    <property type="entry name" value="STAS domain"/>
    <property type="match status" value="1"/>
</dbReference>
<evidence type="ECO:0000256" key="2">
    <source>
        <dbReference type="RuleBase" id="RU003749"/>
    </source>
</evidence>
<comment type="caution">
    <text evidence="4">The sequence shown here is derived from an EMBL/GenBank/DDBJ whole genome shotgun (WGS) entry which is preliminary data.</text>
</comment>
<evidence type="ECO:0000313" key="4">
    <source>
        <dbReference type="EMBL" id="MCP2731343.1"/>
    </source>
</evidence>
<proteinExistence type="inferred from homology"/>
<dbReference type="Pfam" id="PF01740">
    <property type="entry name" value="STAS"/>
    <property type="match status" value="1"/>
</dbReference>
<reference evidence="4" key="1">
    <citation type="submission" date="2022-06" db="EMBL/GenBank/DDBJ databases">
        <title>New cyanobacteria of genus Symplocastrum in benthos of Lake Baikal.</title>
        <authorList>
            <person name="Sorokovikova E."/>
            <person name="Tikhonova I."/>
            <person name="Krasnopeev A."/>
            <person name="Evseev P."/>
            <person name="Gladkikh A."/>
            <person name="Belykh O."/>
        </authorList>
    </citation>
    <scope>NUCLEOTIDE SEQUENCE</scope>
    <source>
        <strain evidence="4">BBK-W-15</strain>
    </source>
</reference>
<dbReference type="SUPFAM" id="SSF52091">
    <property type="entry name" value="SpoIIaa-like"/>
    <property type="match status" value="1"/>
</dbReference>
<dbReference type="PANTHER" id="PTHR33495:SF2">
    <property type="entry name" value="ANTI-SIGMA FACTOR ANTAGONIST TM_1081-RELATED"/>
    <property type="match status" value="1"/>
</dbReference>
<dbReference type="CDD" id="cd07043">
    <property type="entry name" value="STAS_anti-anti-sigma_factors"/>
    <property type="match status" value="1"/>
</dbReference>
<organism evidence="4 5">
    <name type="scientific">Limnofasciculus baicalensis BBK-W-15</name>
    <dbReference type="NCBI Taxonomy" id="2699891"/>
    <lineage>
        <taxon>Bacteria</taxon>
        <taxon>Bacillati</taxon>
        <taxon>Cyanobacteriota</taxon>
        <taxon>Cyanophyceae</taxon>
        <taxon>Coleofasciculales</taxon>
        <taxon>Coleofasciculaceae</taxon>
        <taxon>Limnofasciculus</taxon>
        <taxon>Limnofasciculus baicalensis</taxon>
    </lineage>
</organism>
<gene>
    <name evidence="4" type="ORF">NJ959_23230</name>
</gene>
<dbReference type="InterPro" id="IPR036513">
    <property type="entry name" value="STAS_dom_sf"/>
</dbReference>